<dbReference type="AlphaFoldDB" id="A0A7C9N7N5"/>
<keyword evidence="3" id="KW-1185">Reference proteome</keyword>
<keyword evidence="1" id="KW-0472">Membrane</keyword>
<accession>A0A7C9N7N5</accession>
<dbReference type="EMBL" id="WVUD01000076">
    <property type="protein sequence ID" value="MYL85315.1"/>
    <property type="molecule type" value="Genomic_DNA"/>
</dbReference>
<gene>
    <name evidence="2" type="ORF">GTA51_19660</name>
</gene>
<name>A0A7C9N7N5_9BACT</name>
<protein>
    <submittedName>
        <fullName evidence="2">Uncharacterized protein</fullName>
    </submittedName>
</protein>
<evidence type="ECO:0000256" key="1">
    <source>
        <dbReference type="SAM" id="Phobius"/>
    </source>
</evidence>
<feature type="transmembrane region" description="Helical" evidence="1">
    <location>
        <begin position="64"/>
        <end position="82"/>
    </location>
</feature>
<sequence>MSENVVKAKTTKIEILHNNGETTFRVKTGRGSAILSAMLSLPAFIFIMLFAVTRKGSDDTTGVTIIFIVNTAIFLWACTHWTHFVNITVKPSGLVDEKGKFFVFKDISSVLAESNKIVIKYGSEEIEFLGGIHYDDAETIVECIKRVGRMNR</sequence>
<evidence type="ECO:0000313" key="2">
    <source>
        <dbReference type="EMBL" id="MYL85315.1"/>
    </source>
</evidence>
<evidence type="ECO:0000313" key="3">
    <source>
        <dbReference type="Proteomes" id="UP000482487"/>
    </source>
</evidence>
<dbReference type="RefSeq" id="WP_160964156.1">
    <property type="nucleotide sequence ID" value="NZ_WVUD01000076.1"/>
</dbReference>
<feature type="transmembrane region" description="Helical" evidence="1">
    <location>
        <begin position="33"/>
        <end position="52"/>
    </location>
</feature>
<keyword evidence="1" id="KW-1133">Transmembrane helix</keyword>
<proteinExistence type="predicted"/>
<reference evidence="2 3" key="1">
    <citation type="submission" date="2020-01" db="EMBL/GenBank/DDBJ databases">
        <title>Genome sequence of Desulfovibrio aerotolerans DSM 16695(T).</title>
        <authorList>
            <person name="Karnachuk O."/>
            <person name="Avakyan M."/>
            <person name="Mardanov A."/>
            <person name="Kadnikov V."/>
            <person name="Ravin N."/>
        </authorList>
    </citation>
    <scope>NUCLEOTIDE SEQUENCE [LARGE SCALE GENOMIC DNA]</scope>
    <source>
        <strain evidence="2 3">DSM 16695</strain>
    </source>
</reference>
<keyword evidence="1" id="KW-0812">Transmembrane</keyword>
<organism evidence="2 3">
    <name type="scientific">Solidesulfovibrio aerotolerans</name>
    <dbReference type="NCBI Taxonomy" id="295255"/>
    <lineage>
        <taxon>Bacteria</taxon>
        <taxon>Pseudomonadati</taxon>
        <taxon>Thermodesulfobacteriota</taxon>
        <taxon>Desulfovibrionia</taxon>
        <taxon>Desulfovibrionales</taxon>
        <taxon>Desulfovibrionaceae</taxon>
        <taxon>Solidesulfovibrio</taxon>
    </lineage>
</organism>
<dbReference type="Proteomes" id="UP000482487">
    <property type="component" value="Unassembled WGS sequence"/>
</dbReference>
<comment type="caution">
    <text evidence="2">The sequence shown here is derived from an EMBL/GenBank/DDBJ whole genome shotgun (WGS) entry which is preliminary data.</text>
</comment>